<gene>
    <name evidence="9" type="ORF">BCO71171_05222</name>
</gene>
<dbReference type="AlphaFoldDB" id="A0A6P3AWY0"/>
<protein>
    <recommendedName>
        <fullName evidence="8">Cytosine-specific methyltransferase</fullName>
        <ecNumber evidence="8">2.1.1.37</ecNumber>
    </recommendedName>
</protein>
<dbReference type="SUPFAM" id="SSF53335">
    <property type="entry name" value="S-adenosyl-L-methionine-dependent methyltransferases"/>
    <property type="match status" value="1"/>
</dbReference>
<name>A0A6P3AWY0_9BURK</name>
<evidence type="ECO:0000313" key="9">
    <source>
        <dbReference type="EMBL" id="VWD49128.1"/>
    </source>
</evidence>
<keyword evidence="2 6" id="KW-0808">Transferase</keyword>
<dbReference type="GO" id="GO:0044027">
    <property type="term" value="P:negative regulation of gene expression via chromosomal CpG island methylation"/>
    <property type="evidence" value="ECO:0007669"/>
    <property type="project" value="TreeGrafter"/>
</dbReference>
<dbReference type="InterPro" id="IPR018117">
    <property type="entry name" value="C5_DNA_meth_AS"/>
</dbReference>
<evidence type="ECO:0000256" key="5">
    <source>
        <dbReference type="ARBA" id="ARBA00047422"/>
    </source>
</evidence>
<keyword evidence="1 6" id="KW-0489">Methyltransferase</keyword>
<evidence type="ECO:0000256" key="2">
    <source>
        <dbReference type="ARBA" id="ARBA00022679"/>
    </source>
</evidence>
<reference evidence="9 10" key="1">
    <citation type="submission" date="2019-09" db="EMBL/GenBank/DDBJ databases">
        <authorList>
            <person name="Depoorter E."/>
        </authorList>
    </citation>
    <scope>NUCLEOTIDE SEQUENCE [LARGE SCALE GENOMIC DNA]</scope>
    <source>
        <strain evidence="9">R-71171</strain>
    </source>
</reference>
<dbReference type="RefSeq" id="WP_174975458.1">
    <property type="nucleotide sequence ID" value="NZ_CABVQT010000016.1"/>
</dbReference>
<keyword evidence="4" id="KW-0680">Restriction system</keyword>
<evidence type="ECO:0000256" key="7">
    <source>
        <dbReference type="RuleBase" id="RU000416"/>
    </source>
</evidence>
<evidence type="ECO:0000256" key="1">
    <source>
        <dbReference type="ARBA" id="ARBA00022603"/>
    </source>
</evidence>
<evidence type="ECO:0000256" key="4">
    <source>
        <dbReference type="ARBA" id="ARBA00022747"/>
    </source>
</evidence>
<dbReference type="PANTHER" id="PTHR10629">
    <property type="entry name" value="CYTOSINE-SPECIFIC METHYLTRANSFERASE"/>
    <property type="match status" value="1"/>
</dbReference>
<dbReference type="GO" id="GO:0003886">
    <property type="term" value="F:DNA (cytosine-5-)-methyltransferase activity"/>
    <property type="evidence" value="ECO:0007669"/>
    <property type="project" value="UniProtKB-EC"/>
</dbReference>
<dbReference type="NCBIfam" id="TIGR00675">
    <property type="entry name" value="dcm"/>
    <property type="match status" value="1"/>
</dbReference>
<dbReference type="Gene3D" id="3.40.50.150">
    <property type="entry name" value="Vaccinia Virus protein VP39"/>
    <property type="match status" value="1"/>
</dbReference>
<dbReference type="InterPro" id="IPR001525">
    <property type="entry name" value="C5_MeTfrase"/>
</dbReference>
<dbReference type="InterPro" id="IPR050390">
    <property type="entry name" value="C5-Methyltransferase"/>
</dbReference>
<sequence length="351" mass="38936">MIRKENTNAKPLHAIDLFSGCGGLSLGLKKAGFVVAAAVEIDRKAQETYRLNHPKVRLYAQDIRGLDPAEVLRGAGLKPGELDLLAGCPPCQGFSRLRTKNQRTSVKDERNDLVADFLRFVEIMQPKTIMLENVPGLAKDARFLKMRCELETLGYETVVHVLDAADYAVPQRRKRLIMLASNIHTPVLADKASKRVTVREALGGLDSPKNAQDDLHALGENRSKEVRELIALIPKNGGSRVDLPEEYQLECHKRSNGFRDVYGRMAWDQVAPTITSGCHNPSKGRFLHPSQNRTITLREAAILQGFPRKYKFNVAHGKESIALMIGNALPPPFITAHANALRKGLEEAREG</sequence>
<dbReference type="PROSITE" id="PS51679">
    <property type="entry name" value="SAM_MT_C5"/>
    <property type="match status" value="1"/>
</dbReference>
<accession>A0A6P3AWY0</accession>
<dbReference type="GO" id="GO:0009307">
    <property type="term" value="P:DNA restriction-modification system"/>
    <property type="evidence" value="ECO:0007669"/>
    <property type="project" value="UniProtKB-KW"/>
</dbReference>
<comment type="catalytic activity">
    <reaction evidence="5 8">
        <text>a 2'-deoxycytidine in DNA + S-adenosyl-L-methionine = a 5-methyl-2'-deoxycytidine in DNA + S-adenosyl-L-homocysteine + H(+)</text>
        <dbReference type="Rhea" id="RHEA:13681"/>
        <dbReference type="Rhea" id="RHEA-COMP:11369"/>
        <dbReference type="Rhea" id="RHEA-COMP:11370"/>
        <dbReference type="ChEBI" id="CHEBI:15378"/>
        <dbReference type="ChEBI" id="CHEBI:57856"/>
        <dbReference type="ChEBI" id="CHEBI:59789"/>
        <dbReference type="ChEBI" id="CHEBI:85452"/>
        <dbReference type="ChEBI" id="CHEBI:85454"/>
        <dbReference type="EC" id="2.1.1.37"/>
    </reaction>
</comment>
<evidence type="ECO:0000313" key="10">
    <source>
        <dbReference type="Proteomes" id="UP000494182"/>
    </source>
</evidence>
<evidence type="ECO:0000256" key="6">
    <source>
        <dbReference type="PROSITE-ProRule" id="PRU01016"/>
    </source>
</evidence>
<keyword evidence="3 6" id="KW-0949">S-adenosyl-L-methionine</keyword>
<evidence type="ECO:0000256" key="8">
    <source>
        <dbReference type="RuleBase" id="RU000417"/>
    </source>
</evidence>
<dbReference type="EMBL" id="CABVQT010000016">
    <property type="protein sequence ID" value="VWD49128.1"/>
    <property type="molecule type" value="Genomic_DNA"/>
</dbReference>
<dbReference type="PANTHER" id="PTHR10629:SF52">
    <property type="entry name" value="DNA (CYTOSINE-5)-METHYLTRANSFERASE 1"/>
    <property type="match status" value="1"/>
</dbReference>
<organism evidence="9 10">
    <name type="scientific">Burkholderia contaminans</name>
    <dbReference type="NCBI Taxonomy" id="488447"/>
    <lineage>
        <taxon>Bacteria</taxon>
        <taxon>Pseudomonadati</taxon>
        <taxon>Pseudomonadota</taxon>
        <taxon>Betaproteobacteria</taxon>
        <taxon>Burkholderiales</taxon>
        <taxon>Burkholderiaceae</taxon>
        <taxon>Burkholderia</taxon>
        <taxon>Burkholderia cepacia complex</taxon>
    </lineage>
</organism>
<comment type="similarity">
    <text evidence="6 7">Belongs to the class I-like SAM-binding methyltransferase superfamily. C5-methyltransferase family.</text>
</comment>
<dbReference type="PRINTS" id="PR00105">
    <property type="entry name" value="C5METTRFRASE"/>
</dbReference>
<dbReference type="GO" id="GO:0032259">
    <property type="term" value="P:methylation"/>
    <property type="evidence" value="ECO:0007669"/>
    <property type="project" value="UniProtKB-KW"/>
</dbReference>
<proteinExistence type="inferred from homology"/>
<feature type="active site" evidence="6">
    <location>
        <position position="91"/>
    </location>
</feature>
<evidence type="ECO:0000256" key="3">
    <source>
        <dbReference type="ARBA" id="ARBA00022691"/>
    </source>
</evidence>
<dbReference type="PROSITE" id="PS00094">
    <property type="entry name" value="C5_MTASE_1"/>
    <property type="match status" value="1"/>
</dbReference>
<dbReference type="Pfam" id="PF00145">
    <property type="entry name" value="DNA_methylase"/>
    <property type="match status" value="1"/>
</dbReference>
<dbReference type="Gene3D" id="3.90.120.10">
    <property type="entry name" value="DNA Methylase, subunit A, domain 2"/>
    <property type="match status" value="1"/>
</dbReference>
<dbReference type="InterPro" id="IPR029063">
    <property type="entry name" value="SAM-dependent_MTases_sf"/>
</dbReference>
<dbReference type="Proteomes" id="UP000494182">
    <property type="component" value="Unassembled WGS sequence"/>
</dbReference>
<dbReference type="GO" id="GO:0003677">
    <property type="term" value="F:DNA binding"/>
    <property type="evidence" value="ECO:0007669"/>
    <property type="project" value="TreeGrafter"/>
</dbReference>
<dbReference type="EC" id="2.1.1.37" evidence="8"/>